<reference evidence="1 2" key="1">
    <citation type="submission" date="2020-09" db="EMBL/GenBank/DDBJ databases">
        <title>De no assembly of potato wild relative species, Solanum commersonii.</title>
        <authorList>
            <person name="Cho K."/>
        </authorList>
    </citation>
    <scope>NUCLEOTIDE SEQUENCE [LARGE SCALE GENOMIC DNA]</scope>
    <source>
        <strain evidence="1">LZ3.2</strain>
        <tissue evidence="1">Leaf</tissue>
    </source>
</reference>
<dbReference type="EMBL" id="JACXVP010000006">
    <property type="protein sequence ID" value="KAG5599013.1"/>
    <property type="molecule type" value="Genomic_DNA"/>
</dbReference>
<proteinExistence type="predicted"/>
<keyword evidence="2" id="KW-1185">Reference proteome</keyword>
<evidence type="ECO:0000313" key="1">
    <source>
        <dbReference type="EMBL" id="KAG5599013.1"/>
    </source>
</evidence>
<dbReference type="AlphaFoldDB" id="A0A9J5YG10"/>
<protein>
    <submittedName>
        <fullName evidence="1">Uncharacterized protein</fullName>
    </submittedName>
</protein>
<name>A0A9J5YG10_SOLCO</name>
<sequence length="72" mass="8361">MEISVPHNIFGILSSKSKYLILQITLKALQKVFFVYITYLHFLSPLYDWIGCCVPTNFPLKQTCKDFISEKS</sequence>
<dbReference type="Proteomes" id="UP000824120">
    <property type="component" value="Chromosome 6"/>
</dbReference>
<evidence type="ECO:0000313" key="2">
    <source>
        <dbReference type="Proteomes" id="UP000824120"/>
    </source>
</evidence>
<organism evidence="1 2">
    <name type="scientific">Solanum commersonii</name>
    <name type="common">Commerson's wild potato</name>
    <name type="synonym">Commerson's nightshade</name>
    <dbReference type="NCBI Taxonomy" id="4109"/>
    <lineage>
        <taxon>Eukaryota</taxon>
        <taxon>Viridiplantae</taxon>
        <taxon>Streptophyta</taxon>
        <taxon>Embryophyta</taxon>
        <taxon>Tracheophyta</taxon>
        <taxon>Spermatophyta</taxon>
        <taxon>Magnoliopsida</taxon>
        <taxon>eudicotyledons</taxon>
        <taxon>Gunneridae</taxon>
        <taxon>Pentapetalae</taxon>
        <taxon>asterids</taxon>
        <taxon>lamiids</taxon>
        <taxon>Solanales</taxon>
        <taxon>Solanaceae</taxon>
        <taxon>Solanoideae</taxon>
        <taxon>Solaneae</taxon>
        <taxon>Solanum</taxon>
    </lineage>
</organism>
<comment type="caution">
    <text evidence="1">The sequence shown here is derived from an EMBL/GenBank/DDBJ whole genome shotgun (WGS) entry which is preliminary data.</text>
</comment>
<gene>
    <name evidence="1" type="ORF">H5410_030383</name>
</gene>
<accession>A0A9J5YG10</accession>